<dbReference type="Proteomes" id="UP001055879">
    <property type="component" value="Linkage Group LG03"/>
</dbReference>
<keyword evidence="2" id="KW-1185">Reference proteome</keyword>
<protein>
    <submittedName>
        <fullName evidence="1">Uncharacterized protein</fullName>
    </submittedName>
</protein>
<comment type="caution">
    <text evidence="1">The sequence shown here is derived from an EMBL/GenBank/DDBJ whole genome shotgun (WGS) entry which is preliminary data.</text>
</comment>
<evidence type="ECO:0000313" key="2">
    <source>
        <dbReference type="Proteomes" id="UP001055879"/>
    </source>
</evidence>
<name>A0ACB9DGQ4_ARCLA</name>
<reference evidence="1 2" key="2">
    <citation type="journal article" date="2022" name="Mol. Ecol. Resour.">
        <title>The genomes of chicory, endive, great burdock and yacon provide insights into Asteraceae paleo-polyploidization history and plant inulin production.</title>
        <authorList>
            <person name="Fan W."/>
            <person name="Wang S."/>
            <person name="Wang H."/>
            <person name="Wang A."/>
            <person name="Jiang F."/>
            <person name="Liu H."/>
            <person name="Zhao H."/>
            <person name="Xu D."/>
            <person name="Zhang Y."/>
        </authorList>
    </citation>
    <scope>NUCLEOTIDE SEQUENCE [LARGE SCALE GENOMIC DNA]</scope>
    <source>
        <strain evidence="2">cv. Niubang</strain>
    </source>
</reference>
<sequence length="184" mass="20069">MTAACRVSKCPKCFDLARSARTDKGVSVVGQVVSGKFYVDPPGFVECLNNNLPPQFRVFGYKSVTASFSAKKLCDRRRHFVERVSALSDCDVKQENPTSLSNGNSKPVIVECKSLENSSDLGKGCYINGVGNGVGVDIVNENVFCYELYASSDKELHQIRKMIGVAVAIMRNCAPESLMETALQ</sequence>
<reference evidence="2" key="1">
    <citation type="journal article" date="2022" name="Mol. Ecol. Resour.">
        <title>The genomes of chicory, endive, great burdock and yacon provide insights into Asteraceae palaeo-polyploidization history and plant inulin production.</title>
        <authorList>
            <person name="Fan W."/>
            <person name="Wang S."/>
            <person name="Wang H."/>
            <person name="Wang A."/>
            <person name="Jiang F."/>
            <person name="Liu H."/>
            <person name="Zhao H."/>
            <person name="Xu D."/>
            <person name="Zhang Y."/>
        </authorList>
    </citation>
    <scope>NUCLEOTIDE SEQUENCE [LARGE SCALE GENOMIC DNA]</scope>
    <source>
        <strain evidence="2">cv. Niubang</strain>
    </source>
</reference>
<proteinExistence type="predicted"/>
<organism evidence="1 2">
    <name type="scientific">Arctium lappa</name>
    <name type="common">Greater burdock</name>
    <name type="synonym">Lappa major</name>
    <dbReference type="NCBI Taxonomy" id="4217"/>
    <lineage>
        <taxon>Eukaryota</taxon>
        <taxon>Viridiplantae</taxon>
        <taxon>Streptophyta</taxon>
        <taxon>Embryophyta</taxon>
        <taxon>Tracheophyta</taxon>
        <taxon>Spermatophyta</taxon>
        <taxon>Magnoliopsida</taxon>
        <taxon>eudicotyledons</taxon>
        <taxon>Gunneridae</taxon>
        <taxon>Pentapetalae</taxon>
        <taxon>asterids</taxon>
        <taxon>campanulids</taxon>
        <taxon>Asterales</taxon>
        <taxon>Asteraceae</taxon>
        <taxon>Carduoideae</taxon>
        <taxon>Cardueae</taxon>
        <taxon>Arctiinae</taxon>
        <taxon>Arctium</taxon>
    </lineage>
</organism>
<evidence type="ECO:0000313" key="1">
    <source>
        <dbReference type="EMBL" id="KAI3745747.1"/>
    </source>
</evidence>
<gene>
    <name evidence="1" type="ORF">L6452_08153</name>
</gene>
<dbReference type="EMBL" id="CM042049">
    <property type="protein sequence ID" value="KAI3745747.1"/>
    <property type="molecule type" value="Genomic_DNA"/>
</dbReference>
<accession>A0ACB9DGQ4</accession>